<dbReference type="AlphaFoldDB" id="A0A2J7R8I7"/>
<dbReference type="InterPro" id="IPR008266">
    <property type="entry name" value="Tyr_kinase_AS"/>
</dbReference>
<protein>
    <recommendedName>
        <fullName evidence="4">dual-specificity kinase</fullName>
        <ecNumber evidence="4">2.7.12.1</ecNumber>
    </recommendedName>
</protein>
<dbReference type="PRINTS" id="PR00109">
    <property type="entry name" value="TYRKINASE"/>
</dbReference>
<dbReference type="InterPro" id="IPR011009">
    <property type="entry name" value="Kinase-like_dom_sf"/>
</dbReference>
<reference evidence="16 17" key="1">
    <citation type="submission" date="2017-12" db="EMBL/GenBank/DDBJ databases">
        <title>Hemimetabolous genomes reveal molecular basis of termite eusociality.</title>
        <authorList>
            <person name="Harrison M.C."/>
            <person name="Jongepier E."/>
            <person name="Robertson H.M."/>
            <person name="Arning N."/>
            <person name="Bitard-Feildel T."/>
            <person name="Chao H."/>
            <person name="Childers C.P."/>
            <person name="Dinh H."/>
            <person name="Doddapaneni H."/>
            <person name="Dugan S."/>
            <person name="Gowin J."/>
            <person name="Greiner C."/>
            <person name="Han Y."/>
            <person name="Hu H."/>
            <person name="Hughes D.S.T."/>
            <person name="Huylmans A.-K."/>
            <person name="Kemena C."/>
            <person name="Kremer L.P.M."/>
            <person name="Lee S.L."/>
            <person name="Lopez-Ezquerra A."/>
            <person name="Mallet L."/>
            <person name="Monroy-Kuhn J.M."/>
            <person name="Moser A."/>
            <person name="Murali S.C."/>
            <person name="Muzny D.M."/>
            <person name="Otani S."/>
            <person name="Piulachs M.-D."/>
            <person name="Poelchau M."/>
            <person name="Qu J."/>
            <person name="Schaub F."/>
            <person name="Wada-Katsumata A."/>
            <person name="Worley K.C."/>
            <person name="Xie Q."/>
            <person name="Ylla G."/>
            <person name="Poulsen M."/>
            <person name="Gibbs R.A."/>
            <person name="Schal C."/>
            <person name="Richards S."/>
            <person name="Belles X."/>
            <person name="Korb J."/>
            <person name="Bornberg-Bauer E."/>
        </authorList>
    </citation>
    <scope>NUCLEOTIDE SEQUENCE [LARGE SCALE GENOMIC DNA]</scope>
    <source>
        <tissue evidence="16">Whole body</tissue>
    </source>
</reference>
<dbReference type="GO" id="GO:0004674">
    <property type="term" value="F:protein serine/threonine kinase activity"/>
    <property type="evidence" value="ECO:0007669"/>
    <property type="project" value="UniProtKB-KW"/>
</dbReference>
<feature type="compositionally biased region" description="Polar residues" evidence="14">
    <location>
        <begin position="505"/>
        <end position="517"/>
    </location>
</feature>
<evidence type="ECO:0000256" key="2">
    <source>
        <dbReference type="ARBA" id="ARBA00001946"/>
    </source>
</evidence>
<feature type="compositionally biased region" description="Pro residues" evidence="14">
    <location>
        <begin position="416"/>
        <end position="428"/>
    </location>
</feature>
<keyword evidence="17" id="KW-1185">Reference proteome</keyword>
<name>A0A2J7R8I7_9NEOP</name>
<dbReference type="PANTHER" id="PTHR46485:SF5">
    <property type="entry name" value="CENTER DIVIDER, ISOFORM A"/>
    <property type="match status" value="1"/>
</dbReference>
<dbReference type="EC" id="2.7.12.1" evidence="4"/>
<dbReference type="GO" id="GO:0005737">
    <property type="term" value="C:cytoplasm"/>
    <property type="evidence" value="ECO:0007669"/>
    <property type="project" value="TreeGrafter"/>
</dbReference>
<evidence type="ECO:0000313" key="17">
    <source>
        <dbReference type="Proteomes" id="UP000235965"/>
    </source>
</evidence>
<comment type="catalytic activity">
    <reaction evidence="13">
        <text>L-tyrosyl-[protein] + ATP = O-phospho-L-tyrosyl-[protein] + ADP + H(+)</text>
        <dbReference type="Rhea" id="RHEA:10596"/>
        <dbReference type="Rhea" id="RHEA-COMP:10136"/>
        <dbReference type="Rhea" id="RHEA-COMP:20101"/>
        <dbReference type="ChEBI" id="CHEBI:15378"/>
        <dbReference type="ChEBI" id="CHEBI:30616"/>
        <dbReference type="ChEBI" id="CHEBI:46858"/>
        <dbReference type="ChEBI" id="CHEBI:61978"/>
        <dbReference type="ChEBI" id="CHEBI:456216"/>
        <dbReference type="EC" id="2.7.12.1"/>
    </reaction>
</comment>
<keyword evidence="10" id="KW-0464">Manganese</keyword>
<evidence type="ECO:0000256" key="1">
    <source>
        <dbReference type="ARBA" id="ARBA00001936"/>
    </source>
</evidence>
<dbReference type="Proteomes" id="UP000235965">
    <property type="component" value="Unassembled WGS sequence"/>
</dbReference>
<feature type="region of interest" description="Disordered" evidence="14">
    <location>
        <begin position="416"/>
        <end position="524"/>
    </location>
</feature>
<evidence type="ECO:0000256" key="3">
    <source>
        <dbReference type="ARBA" id="ARBA00005843"/>
    </source>
</evidence>
<evidence type="ECO:0000313" key="16">
    <source>
        <dbReference type="EMBL" id="PNF37143.1"/>
    </source>
</evidence>
<feature type="domain" description="Protein kinase" evidence="15">
    <location>
        <begin position="1"/>
        <end position="232"/>
    </location>
</feature>
<organism evidence="16 17">
    <name type="scientific">Cryptotermes secundus</name>
    <dbReference type="NCBI Taxonomy" id="105785"/>
    <lineage>
        <taxon>Eukaryota</taxon>
        <taxon>Metazoa</taxon>
        <taxon>Ecdysozoa</taxon>
        <taxon>Arthropoda</taxon>
        <taxon>Hexapoda</taxon>
        <taxon>Insecta</taxon>
        <taxon>Pterygota</taxon>
        <taxon>Neoptera</taxon>
        <taxon>Polyneoptera</taxon>
        <taxon>Dictyoptera</taxon>
        <taxon>Blattodea</taxon>
        <taxon>Blattoidea</taxon>
        <taxon>Termitoidae</taxon>
        <taxon>Kalotermitidae</taxon>
        <taxon>Cryptotermitinae</taxon>
        <taxon>Cryptotermes</taxon>
    </lineage>
</organism>
<evidence type="ECO:0000256" key="14">
    <source>
        <dbReference type="SAM" id="MobiDB-lite"/>
    </source>
</evidence>
<comment type="similarity">
    <text evidence="3">Belongs to the protein kinase superfamily. TKL Ser/Thr protein kinase family.</text>
</comment>
<evidence type="ECO:0000256" key="4">
    <source>
        <dbReference type="ARBA" id="ARBA00013203"/>
    </source>
</evidence>
<dbReference type="GO" id="GO:0004712">
    <property type="term" value="F:protein serine/threonine/tyrosine kinase activity"/>
    <property type="evidence" value="ECO:0007669"/>
    <property type="project" value="UniProtKB-EC"/>
</dbReference>
<dbReference type="SUPFAM" id="SSF56112">
    <property type="entry name" value="Protein kinase-like (PK-like)"/>
    <property type="match status" value="1"/>
</dbReference>
<dbReference type="PROSITE" id="PS00109">
    <property type="entry name" value="PROTEIN_KINASE_TYR"/>
    <property type="match status" value="1"/>
</dbReference>
<dbReference type="STRING" id="105785.A0A2J7R8I7"/>
<keyword evidence="7" id="KW-0547">Nucleotide-binding</keyword>
<comment type="cofactor">
    <cofactor evidence="1">
        <name>Mn(2+)</name>
        <dbReference type="ChEBI" id="CHEBI:29035"/>
    </cofactor>
</comment>
<comment type="caution">
    <text evidence="16">The sequence shown here is derived from an EMBL/GenBank/DDBJ whole genome shotgun (WGS) entry which is preliminary data.</text>
</comment>
<dbReference type="Gene3D" id="1.10.510.10">
    <property type="entry name" value="Transferase(Phosphotransferase) domain 1"/>
    <property type="match status" value="1"/>
</dbReference>
<dbReference type="InParanoid" id="A0A2J7R8I7"/>
<feature type="region of interest" description="Disordered" evidence="14">
    <location>
        <begin position="352"/>
        <end position="371"/>
    </location>
</feature>
<keyword evidence="8" id="KW-0418">Kinase</keyword>
<dbReference type="EMBL" id="NEVH01006721">
    <property type="protein sequence ID" value="PNF37143.1"/>
    <property type="molecule type" value="Genomic_DNA"/>
</dbReference>
<comment type="catalytic activity">
    <reaction evidence="11">
        <text>L-seryl-[protein] + ATP = O-phospho-L-seryl-[protein] + ADP + H(+)</text>
        <dbReference type="Rhea" id="RHEA:17989"/>
        <dbReference type="Rhea" id="RHEA-COMP:9863"/>
        <dbReference type="Rhea" id="RHEA-COMP:11604"/>
        <dbReference type="ChEBI" id="CHEBI:15378"/>
        <dbReference type="ChEBI" id="CHEBI:29999"/>
        <dbReference type="ChEBI" id="CHEBI:30616"/>
        <dbReference type="ChEBI" id="CHEBI:83421"/>
        <dbReference type="ChEBI" id="CHEBI:456216"/>
        <dbReference type="EC" id="2.7.12.1"/>
    </reaction>
</comment>
<dbReference type="PANTHER" id="PTHR46485">
    <property type="entry name" value="LIM DOMAIN KINASE 1"/>
    <property type="match status" value="1"/>
</dbReference>
<dbReference type="Pfam" id="PF07714">
    <property type="entry name" value="PK_Tyr_Ser-Thr"/>
    <property type="match status" value="1"/>
</dbReference>
<dbReference type="OrthoDB" id="20134at2759"/>
<comment type="cofactor">
    <cofactor evidence="2">
        <name>Mg(2+)</name>
        <dbReference type="ChEBI" id="CHEBI:18420"/>
    </cofactor>
</comment>
<evidence type="ECO:0000256" key="13">
    <source>
        <dbReference type="ARBA" id="ARBA00051680"/>
    </source>
</evidence>
<gene>
    <name evidence="16" type="ORF">B7P43_G00418</name>
</gene>
<dbReference type="GO" id="GO:0030036">
    <property type="term" value="P:actin cytoskeleton organization"/>
    <property type="evidence" value="ECO:0007669"/>
    <property type="project" value="TreeGrafter"/>
</dbReference>
<keyword evidence="5" id="KW-0723">Serine/threonine-protein kinase</keyword>
<evidence type="ECO:0000256" key="9">
    <source>
        <dbReference type="ARBA" id="ARBA00022840"/>
    </source>
</evidence>
<dbReference type="Gene3D" id="3.30.200.20">
    <property type="entry name" value="Phosphorylase Kinase, domain 1"/>
    <property type="match status" value="1"/>
</dbReference>
<dbReference type="GO" id="GO:0005634">
    <property type="term" value="C:nucleus"/>
    <property type="evidence" value="ECO:0007669"/>
    <property type="project" value="TreeGrafter"/>
</dbReference>
<evidence type="ECO:0000256" key="10">
    <source>
        <dbReference type="ARBA" id="ARBA00023211"/>
    </source>
</evidence>
<dbReference type="InterPro" id="IPR050940">
    <property type="entry name" value="Actin_reg-Ser/Thr_kinase"/>
</dbReference>
<evidence type="ECO:0000256" key="8">
    <source>
        <dbReference type="ARBA" id="ARBA00022777"/>
    </source>
</evidence>
<accession>A0A2J7R8I7</accession>
<dbReference type="FunCoup" id="A0A2J7R8I7">
    <property type="interactions" value="290"/>
</dbReference>
<evidence type="ECO:0000256" key="12">
    <source>
        <dbReference type="ARBA" id="ARBA00049308"/>
    </source>
</evidence>
<evidence type="ECO:0000256" key="7">
    <source>
        <dbReference type="ARBA" id="ARBA00022741"/>
    </source>
</evidence>
<sequence length="935" mass="100937">MVLKMNLLRSNRPNMLKEVQLMNQLSHPNILGFMGVCVHEGQLHALTEYINGGSLEQLIQNRNQDLQYATRMKLALDIARGMEYLHSRGVFHRDLTSKNVLIKKNEENGEMMAVVGDFGLAAKIPDPLGGYRLPTVGSPYWMSPECLKGQWYDEKSDVFSYGIVLCELIARVEADPDVLPRTENFGLDYLAFSEMCGPCPPDFLKLAFSCCTFEPKSRPSFSEIVTSLEQIISDYQNSKQQDTNVSEKRLLTCVSLGSDEKTGKVASCLGARSEEVIPTSAAEAEALLENRDKAQLKKSSHRRSLSEDAGCVVFPPHTAPSDKARCHFVLPRQQSTDMLLLTPKHVGESMVKQDPHYKPMSTGDKSSRTNPFATLSQFRGVKKILGGLNKGGSPNTFVSGTGGDLFSSCFELPSPFYGPTPPSTPTGDPPTDASSSEASVSLPEKNGSSTLDEKRCLSPQNLDGNTKMSSSHRLTQQPLSLPASPTLMRRRILTNSGLVPPPPLLTQNLAPSLTSCEDNQDDEKIPKKSVFKCSEDSAGRRSSGSLTSKKCKAVAASSLFTHPLFKNSECSSKTEQIKKGAGTSSTLLQLPQTQLQHPLLLNQRVCSSSLNLADPGLLLSEDLVGSLGYPSSVLRRRGSCESGFFSSVGEDFGCTAGDLLSPSEFPGIHASTRSHHTASSATLSSSSAASSLFLLDDSAVSTTTVSSLRSGSGELGDLDDLATTGATGGVLTRGAPHHSLLFAAKRSSSVYTDSSEDISSLGGGDLSYWEDRSSNGIGGQPQQISKIVEYFERKQSSNNGGSNPGVMDAENMPSSVWDLQESQISSKHQRDILFHQAAGFGSRNSTVDFARRIEGSSLNDAMRSSKIALLRRSLEKVTGANLSGTPQQSQLLGSAQTQATTLQGEKCVKRNVNATQRLMICEGAVRSKLPLFDKK</sequence>
<keyword evidence="6" id="KW-0808">Transferase</keyword>
<comment type="catalytic activity">
    <reaction evidence="12">
        <text>L-threonyl-[protein] + ATP = O-phospho-L-threonyl-[protein] + ADP + H(+)</text>
        <dbReference type="Rhea" id="RHEA:46608"/>
        <dbReference type="Rhea" id="RHEA-COMP:11060"/>
        <dbReference type="Rhea" id="RHEA-COMP:11605"/>
        <dbReference type="ChEBI" id="CHEBI:15378"/>
        <dbReference type="ChEBI" id="CHEBI:30013"/>
        <dbReference type="ChEBI" id="CHEBI:30616"/>
        <dbReference type="ChEBI" id="CHEBI:61977"/>
        <dbReference type="ChEBI" id="CHEBI:456216"/>
        <dbReference type="EC" id="2.7.12.1"/>
    </reaction>
</comment>
<dbReference type="GO" id="GO:0046872">
    <property type="term" value="F:metal ion binding"/>
    <property type="evidence" value="ECO:0007669"/>
    <property type="project" value="UniProtKB-KW"/>
</dbReference>
<dbReference type="PROSITE" id="PS50011">
    <property type="entry name" value="PROTEIN_KINASE_DOM"/>
    <property type="match status" value="1"/>
</dbReference>
<evidence type="ECO:0000259" key="15">
    <source>
        <dbReference type="PROSITE" id="PS50011"/>
    </source>
</evidence>
<dbReference type="FunFam" id="1.10.510.10:FF:000202">
    <property type="entry name" value="Dual specificity testis-specific protein kinase 2"/>
    <property type="match status" value="1"/>
</dbReference>
<feature type="compositionally biased region" description="Polar residues" evidence="14">
    <location>
        <begin position="458"/>
        <end position="479"/>
    </location>
</feature>
<evidence type="ECO:0000256" key="6">
    <source>
        <dbReference type="ARBA" id="ARBA00022679"/>
    </source>
</evidence>
<proteinExistence type="inferred from homology"/>
<evidence type="ECO:0000256" key="5">
    <source>
        <dbReference type="ARBA" id="ARBA00022527"/>
    </source>
</evidence>
<dbReference type="GO" id="GO:0005524">
    <property type="term" value="F:ATP binding"/>
    <property type="evidence" value="ECO:0007669"/>
    <property type="project" value="UniProtKB-KW"/>
</dbReference>
<dbReference type="InterPro" id="IPR001245">
    <property type="entry name" value="Ser-Thr/Tyr_kinase_cat_dom"/>
</dbReference>
<keyword evidence="9" id="KW-0067">ATP-binding</keyword>
<evidence type="ECO:0000256" key="11">
    <source>
        <dbReference type="ARBA" id="ARBA00049003"/>
    </source>
</evidence>
<dbReference type="InterPro" id="IPR000719">
    <property type="entry name" value="Prot_kinase_dom"/>
</dbReference>